<dbReference type="GeneID" id="95455061"/>
<dbReference type="EMBL" id="CP023693">
    <property type="protein sequence ID" value="QEV33299.1"/>
    <property type="molecule type" value="Genomic_DNA"/>
</dbReference>
<evidence type="ECO:0000313" key="5">
    <source>
        <dbReference type="Proteomes" id="UP000642014"/>
    </source>
</evidence>
<reference evidence="3 4" key="2">
    <citation type="submission" date="2017-09" db="EMBL/GenBank/DDBJ databases">
        <authorList>
            <person name="Lee N."/>
            <person name="Cho B.-K."/>
        </authorList>
    </citation>
    <scope>NUCLEOTIDE SEQUENCE [LARGE SCALE GENOMIC DNA]</scope>
    <source>
        <strain evidence="3 4">ATCC 19740</strain>
    </source>
</reference>
<proteinExistence type="predicted"/>
<dbReference type="GO" id="GO:0003677">
    <property type="term" value="F:DNA binding"/>
    <property type="evidence" value="ECO:0007669"/>
    <property type="project" value="InterPro"/>
</dbReference>
<dbReference type="InterPro" id="IPR001387">
    <property type="entry name" value="Cro/C1-type_HTH"/>
</dbReference>
<dbReference type="PROSITE" id="PS50943">
    <property type="entry name" value="HTH_CROC1"/>
    <property type="match status" value="1"/>
</dbReference>
<accession>A0AAV4KQL3</accession>
<dbReference type="Proteomes" id="UP000642014">
    <property type="component" value="Unassembled WGS sequence"/>
</dbReference>
<dbReference type="AlphaFoldDB" id="A0AAV4KQL3"/>
<dbReference type="InterPro" id="IPR010982">
    <property type="entry name" value="Lambda_DNA-bd_dom_sf"/>
</dbReference>
<evidence type="ECO:0000313" key="3">
    <source>
        <dbReference type="EMBL" id="QEV33299.1"/>
    </source>
</evidence>
<reference evidence="2" key="3">
    <citation type="submission" date="2023-08" db="EMBL/GenBank/DDBJ databases">
        <authorList>
            <person name="Sun Q."/>
            <person name="Ohkuma M."/>
        </authorList>
    </citation>
    <scope>NUCLEOTIDE SEQUENCE</scope>
    <source>
        <strain evidence="2">JCM 4205</strain>
    </source>
</reference>
<dbReference type="Pfam" id="PF01381">
    <property type="entry name" value="HTH_3"/>
    <property type="match status" value="1"/>
</dbReference>
<organism evidence="2 5">
    <name type="scientific">Streptomyces cinereoruber</name>
    <dbReference type="NCBI Taxonomy" id="67260"/>
    <lineage>
        <taxon>Bacteria</taxon>
        <taxon>Bacillati</taxon>
        <taxon>Actinomycetota</taxon>
        <taxon>Actinomycetes</taxon>
        <taxon>Kitasatosporales</taxon>
        <taxon>Streptomycetaceae</taxon>
        <taxon>Streptomyces</taxon>
    </lineage>
</organism>
<keyword evidence="4" id="KW-1185">Reference proteome</keyword>
<dbReference type="SUPFAM" id="SSF47413">
    <property type="entry name" value="lambda repressor-like DNA-binding domains"/>
    <property type="match status" value="1"/>
</dbReference>
<evidence type="ECO:0000259" key="1">
    <source>
        <dbReference type="PROSITE" id="PS50943"/>
    </source>
</evidence>
<dbReference type="Proteomes" id="UP000326029">
    <property type="component" value="Chromosome"/>
</dbReference>
<dbReference type="CDD" id="cd00093">
    <property type="entry name" value="HTH_XRE"/>
    <property type="match status" value="1"/>
</dbReference>
<dbReference type="RefSeq" id="WP_152370283.1">
    <property type="nucleotide sequence ID" value="NZ_BMSJ01000009.1"/>
</dbReference>
<evidence type="ECO:0000313" key="4">
    <source>
        <dbReference type="Proteomes" id="UP000326029"/>
    </source>
</evidence>
<gene>
    <name evidence="3" type="ORF">CP977_14905</name>
    <name evidence="2" type="ORF">GCM10010497_45770</name>
</gene>
<name>A0AAV4KQL3_9ACTN</name>
<protein>
    <submittedName>
        <fullName evidence="3">XRE family transcriptional regulator</fullName>
    </submittedName>
</protein>
<reference evidence="2 5" key="1">
    <citation type="journal article" date="2014" name="Int. J. Syst. Evol. Microbiol.">
        <title>Complete genome sequence of Corynebacterium casei LMG S-19264T (=DSM 44701T), isolated from a smear-ripened cheese.</title>
        <authorList>
            <consortium name="US DOE Joint Genome Institute (JGI-PGF)"/>
            <person name="Walter F."/>
            <person name="Albersmeier A."/>
            <person name="Kalinowski J."/>
            <person name="Ruckert C."/>
        </authorList>
    </citation>
    <scope>NUCLEOTIDE SEQUENCE [LARGE SCALE GENOMIC DNA]</scope>
    <source>
        <strain evidence="2 5">JCM 4205</strain>
    </source>
</reference>
<evidence type="ECO:0000313" key="2">
    <source>
        <dbReference type="EMBL" id="GGR37772.1"/>
    </source>
</evidence>
<feature type="domain" description="HTH cro/C1-type" evidence="1">
    <location>
        <begin position="12"/>
        <end position="43"/>
    </location>
</feature>
<dbReference type="SMART" id="SM00530">
    <property type="entry name" value="HTH_XRE"/>
    <property type="match status" value="1"/>
</dbReference>
<dbReference type="Gene3D" id="1.10.260.40">
    <property type="entry name" value="lambda repressor-like DNA-binding domains"/>
    <property type="match status" value="1"/>
</dbReference>
<sequence length="159" mass="17135">MHEDWGLLATEIKSARKARSMTQKELAAAADIGFSTLQRLEAGAPFTTWPPSLDRVARVFGWTPESPRLILAGGKPVFADVRSGEPVGRSRDLPARVEQALAEGDLVDTEVLELPGGLNVVVVGRAVGPRSAEERAELADALQEWARAQRKLKGLADEA</sequence>
<dbReference type="EMBL" id="BMSJ01000009">
    <property type="protein sequence ID" value="GGR37772.1"/>
    <property type="molecule type" value="Genomic_DNA"/>
</dbReference>